<evidence type="ECO:0000313" key="7">
    <source>
        <dbReference type="EMBL" id="MBN3281339.1"/>
    </source>
</evidence>
<feature type="non-terminal residue" evidence="7">
    <location>
        <position position="195"/>
    </location>
</feature>
<evidence type="ECO:0000256" key="3">
    <source>
        <dbReference type="ARBA" id="ARBA00022692"/>
    </source>
</evidence>
<feature type="transmembrane region" description="Helical" evidence="6">
    <location>
        <begin position="124"/>
        <end position="147"/>
    </location>
</feature>
<dbReference type="PANTHER" id="PTHR28628:SF4">
    <property type="entry name" value="TRANSMEMBRANE PROTEIN 88B"/>
    <property type="match status" value="1"/>
</dbReference>
<accession>A0ABS2Y4H8</accession>
<keyword evidence="4 6" id="KW-1133">Transmembrane helix</keyword>
<dbReference type="PANTHER" id="PTHR28628">
    <property type="entry name" value="TRANSMEMBRANE PROTEIN 88-RELATED"/>
    <property type="match status" value="1"/>
</dbReference>
<evidence type="ECO:0000256" key="6">
    <source>
        <dbReference type="SAM" id="Phobius"/>
    </source>
</evidence>
<feature type="transmembrane region" description="Helical" evidence="6">
    <location>
        <begin position="93"/>
        <end position="112"/>
    </location>
</feature>
<proteinExistence type="inferred from homology"/>
<evidence type="ECO:0000256" key="4">
    <source>
        <dbReference type="ARBA" id="ARBA00022989"/>
    </source>
</evidence>
<dbReference type="Proteomes" id="UP001166093">
    <property type="component" value="Unassembled WGS sequence"/>
</dbReference>
<keyword evidence="3 6" id="KW-0812">Transmembrane</keyword>
<organism evidence="7 8">
    <name type="scientific">Polyodon spathula</name>
    <name type="common">North American paddlefish</name>
    <name type="synonym">Squalus spathula</name>
    <dbReference type="NCBI Taxonomy" id="7913"/>
    <lineage>
        <taxon>Eukaryota</taxon>
        <taxon>Metazoa</taxon>
        <taxon>Chordata</taxon>
        <taxon>Craniata</taxon>
        <taxon>Vertebrata</taxon>
        <taxon>Euteleostomi</taxon>
        <taxon>Actinopterygii</taxon>
        <taxon>Chondrostei</taxon>
        <taxon>Acipenseriformes</taxon>
        <taxon>Polyodontidae</taxon>
        <taxon>Polyodon</taxon>
    </lineage>
</organism>
<sequence length="195" mass="21098">MIVHPPDYCVEGPSLPLEPRGPLSCLGWSALVMLLNGALLLLHAVLMGVVFGVALLPTIVVVYFGFQCHSRLFTDASSRSIGALNKINFNTRFVMKTLMTICPGTVLLVFSISLRLLDDSSSSALIILGFVILSPLLVVAMAMYCGLARRLRLFLLFQPCARARYRGGTWSGFQGPELGGRCCCWGGGSSVKAWV</sequence>
<dbReference type="InterPro" id="IPR033355">
    <property type="entry name" value="TMEM88"/>
</dbReference>
<keyword evidence="8" id="KW-1185">Reference proteome</keyword>
<comment type="caution">
    <text evidence="7">The sequence shown here is derived from an EMBL/GenBank/DDBJ whole genome shotgun (WGS) entry which is preliminary data.</text>
</comment>
<evidence type="ECO:0000256" key="5">
    <source>
        <dbReference type="ARBA" id="ARBA00023136"/>
    </source>
</evidence>
<evidence type="ECO:0000256" key="1">
    <source>
        <dbReference type="ARBA" id="ARBA00004141"/>
    </source>
</evidence>
<evidence type="ECO:0000313" key="8">
    <source>
        <dbReference type="Proteomes" id="UP001166093"/>
    </source>
</evidence>
<name>A0ABS2Y4H8_POLSP</name>
<comment type="subcellular location">
    <subcellularLocation>
        <location evidence="1">Membrane</location>
        <topology evidence="1">Multi-pass membrane protein</topology>
    </subcellularLocation>
</comment>
<reference evidence="7" key="1">
    <citation type="journal article" date="2021" name="Cell">
        <title>Tracing the genetic footprints of vertebrate landing in non-teleost ray-finned fishes.</title>
        <authorList>
            <person name="Bi X."/>
            <person name="Wang K."/>
            <person name="Yang L."/>
            <person name="Pan H."/>
            <person name="Jiang H."/>
            <person name="Wei Q."/>
            <person name="Fang M."/>
            <person name="Yu H."/>
            <person name="Zhu C."/>
            <person name="Cai Y."/>
            <person name="He Y."/>
            <person name="Gan X."/>
            <person name="Zeng H."/>
            <person name="Yu D."/>
            <person name="Zhu Y."/>
            <person name="Jiang H."/>
            <person name="Qiu Q."/>
            <person name="Yang H."/>
            <person name="Zhang Y.E."/>
            <person name="Wang W."/>
            <person name="Zhu M."/>
            <person name="He S."/>
            <person name="Zhang G."/>
        </authorList>
    </citation>
    <scope>NUCLEOTIDE SEQUENCE</scope>
    <source>
        <strain evidence="7">Pddl_001</strain>
    </source>
</reference>
<gene>
    <name evidence="7" type="primary">Kcnn3</name>
    <name evidence="7" type="ORF">GTO93_0014421</name>
</gene>
<dbReference type="EMBL" id="JAAWVQ010107714">
    <property type="protein sequence ID" value="MBN3281339.1"/>
    <property type="molecule type" value="Genomic_DNA"/>
</dbReference>
<evidence type="ECO:0000256" key="2">
    <source>
        <dbReference type="ARBA" id="ARBA00005734"/>
    </source>
</evidence>
<feature type="transmembrane region" description="Helical" evidence="6">
    <location>
        <begin position="38"/>
        <end position="66"/>
    </location>
</feature>
<comment type="similarity">
    <text evidence="2">Belongs to the TMEM88 family.</text>
</comment>
<protein>
    <submittedName>
        <fullName evidence="7">KCNN3 protein</fullName>
    </submittedName>
</protein>
<feature type="non-terminal residue" evidence="7">
    <location>
        <position position="1"/>
    </location>
</feature>
<keyword evidence="5 6" id="KW-0472">Membrane</keyword>